<keyword evidence="1" id="KW-0175">Coiled coil</keyword>
<dbReference type="Proteomes" id="UP000681967">
    <property type="component" value="Unassembled WGS sequence"/>
</dbReference>
<organism evidence="3 5">
    <name type="scientific">Rotaria magnacalcarata</name>
    <dbReference type="NCBI Taxonomy" id="392030"/>
    <lineage>
        <taxon>Eukaryota</taxon>
        <taxon>Metazoa</taxon>
        <taxon>Spiralia</taxon>
        <taxon>Gnathifera</taxon>
        <taxon>Rotifera</taxon>
        <taxon>Eurotatoria</taxon>
        <taxon>Bdelloidea</taxon>
        <taxon>Philodinida</taxon>
        <taxon>Philodinidae</taxon>
        <taxon>Rotaria</taxon>
    </lineage>
</organism>
<comment type="caution">
    <text evidence="3">The sequence shown here is derived from an EMBL/GenBank/DDBJ whole genome shotgun (WGS) entry which is preliminary data.</text>
</comment>
<feature type="compositionally biased region" description="Polar residues" evidence="2">
    <location>
        <begin position="406"/>
        <end position="426"/>
    </location>
</feature>
<evidence type="ECO:0000313" key="5">
    <source>
        <dbReference type="Proteomes" id="UP000663855"/>
    </source>
</evidence>
<feature type="region of interest" description="Disordered" evidence="2">
    <location>
        <begin position="66"/>
        <end position="107"/>
    </location>
</feature>
<proteinExistence type="predicted"/>
<feature type="compositionally biased region" description="Low complexity" evidence="2">
    <location>
        <begin position="92"/>
        <end position="105"/>
    </location>
</feature>
<feature type="compositionally biased region" description="Basic residues" evidence="2">
    <location>
        <begin position="66"/>
        <end position="82"/>
    </location>
</feature>
<feature type="region of interest" description="Disordered" evidence="2">
    <location>
        <begin position="378"/>
        <end position="431"/>
    </location>
</feature>
<sequence>MSTNNSRTGNTTSQPFITSTENEANIDELLSVGIVNTNQSPVQFNMNNMIPSQIPLIHNQQLHKILNRRREGRRRRRQRQAQRRREQRAADQQRLAQQLHQQPQQHVLDRQQNNRPFWVRHQQIPIEQQFEQLRQRRLARSQQEQYRPQPRYEYRSRCQRAHDIPSYHDPSDDYMDPLYTEPLIDVYNFEMLSSRERWDQERLNDFEGIPPFGQLSLTQYEFEQLLQVEAIEIMQQTADFERMQQIRRIIQLPTPSSQDLVEDQLEQEWDIDIIQRSQEQQQIRDQNQLEQANSSNNNKTTNNDENTSFQAIYGNSHLDAIDSFRDFDSLDDDNQQLKQDCDLDKIHTIERLIDDDTASDSQEDDDVEEMDVEDEIVVTQLKQSPTSSSSSTKKTTKSIDEHVVSQKLSQISTSSNKQQSRTASQPRSKEDKMYDLTRIPVFLAKNDKSLLNLLNEVLGSNNASSSNQQLEDYRQMAILIYRIKHSEILQSLWTTCQKSGSGQLNTQLARNRSGPLFWPKPIKSMVKVTIRSGSTEEHDACLAYVKIRLVESQKIIEESHIQLKLQINRLSSIYSSKIRQAMDTFVKQQLTGLRMKIEHKVKLLHYDYDEHILQLEYLQQQPTQTQIQLAEELCTVKQPEELSKYTSELLEQQIIHHNASSSPSTIAQVPLFDSITDTNIRQQFYDQYRHFIEPSKTDMFTLYTKLATTQKQHYENQYDDKMKQIEQEQKLTRKMIELIEQRAHLIAERLACIHSFKIHSLSIQHS</sequence>
<feature type="coiled-coil region" evidence="1">
    <location>
        <begin position="711"/>
        <end position="742"/>
    </location>
</feature>
<dbReference type="EMBL" id="CAJOBH010009529">
    <property type="protein sequence ID" value="CAF4143313.1"/>
    <property type="molecule type" value="Genomic_DNA"/>
</dbReference>
<evidence type="ECO:0000256" key="2">
    <source>
        <dbReference type="SAM" id="MobiDB-lite"/>
    </source>
</evidence>
<accession>A0A815C6X4</accession>
<dbReference type="Proteomes" id="UP000663855">
    <property type="component" value="Unassembled WGS sequence"/>
</dbReference>
<reference evidence="3" key="1">
    <citation type="submission" date="2021-02" db="EMBL/GenBank/DDBJ databases">
        <authorList>
            <person name="Nowell W R."/>
        </authorList>
    </citation>
    <scope>NUCLEOTIDE SEQUENCE</scope>
</reference>
<name>A0A815C6X4_9BILA</name>
<dbReference type="AlphaFoldDB" id="A0A815C6X4"/>
<evidence type="ECO:0000313" key="3">
    <source>
        <dbReference type="EMBL" id="CAF1283231.1"/>
    </source>
</evidence>
<gene>
    <name evidence="4" type="ORF">BYL167_LOCUS21138</name>
    <name evidence="3" type="ORF">CJN711_LOCUS16090</name>
</gene>
<feature type="region of interest" description="Disordered" evidence="2">
    <location>
        <begin position="278"/>
        <end position="307"/>
    </location>
</feature>
<evidence type="ECO:0000313" key="4">
    <source>
        <dbReference type="EMBL" id="CAF4143313.1"/>
    </source>
</evidence>
<dbReference type="EMBL" id="CAJNOV010007359">
    <property type="protein sequence ID" value="CAF1283231.1"/>
    <property type="molecule type" value="Genomic_DNA"/>
</dbReference>
<protein>
    <submittedName>
        <fullName evidence="3">Uncharacterized protein</fullName>
    </submittedName>
</protein>
<evidence type="ECO:0000256" key="1">
    <source>
        <dbReference type="SAM" id="Coils"/>
    </source>
</evidence>
<feature type="compositionally biased region" description="Low complexity" evidence="2">
    <location>
        <begin position="382"/>
        <end position="393"/>
    </location>
</feature>